<evidence type="ECO:0000256" key="6">
    <source>
        <dbReference type="SAM" id="MobiDB-lite"/>
    </source>
</evidence>
<dbReference type="PANTHER" id="PTHR21859">
    <property type="entry name" value="ACROSOME-SPECIFIC PROTEIN"/>
    <property type="match status" value="1"/>
</dbReference>
<dbReference type="Proteomes" id="UP000694547">
    <property type="component" value="Chromosome 2"/>
</dbReference>
<feature type="compositionally biased region" description="Low complexity" evidence="6">
    <location>
        <begin position="163"/>
        <end position="176"/>
    </location>
</feature>
<feature type="domain" description="SPATA31-like" evidence="8">
    <location>
        <begin position="75"/>
        <end position="128"/>
    </location>
</feature>
<evidence type="ECO:0000256" key="1">
    <source>
        <dbReference type="ARBA" id="ARBA00004167"/>
    </source>
</evidence>
<evidence type="ECO:0000256" key="7">
    <source>
        <dbReference type="SAM" id="Phobius"/>
    </source>
</evidence>
<dbReference type="GO" id="GO:0016020">
    <property type="term" value="C:membrane"/>
    <property type="evidence" value="ECO:0007669"/>
    <property type="project" value="UniProtKB-SubCell"/>
</dbReference>
<keyword evidence="10" id="KW-1185">Reference proteome</keyword>
<accession>A0A8C8TSL5</accession>
<comment type="similarity">
    <text evidence="5">Belongs to the SPATA31 family.</text>
</comment>
<keyword evidence="2 7" id="KW-0812">Transmembrane</keyword>
<evidence type="ECO:0000256" key="5">
    <source>
        <dbReference type="ARBA" id="ARBA00035009"/>
    </source>
</evidence>
<reference evidence="9 10" key="1">
    <citation type="submission" date="2018-10" db="EMBL/GenBank/DDBJ databases">
        <title>Improved assembly of the deer mouse Peromyscus maniculatus genome.</title>
        <authorList>
            <person name="Lassance J.-M."/>
            <person name="Hoekstra H.E."/>
        </authorList>
    </citation>
    <scope>NUCLEOTIDE SEQUENCE [LARGE SCALE GENOMIC DNA]</scope>
</reference>
<keyword evidence="4 7" id="KW-0472">Membrane</keyword>
<reference evidence="9" key="3">
    <citation type="submission" date="2025-09" db="UniProtKB">
        <authorList>
            <consortium name="Ensembl"/>
        </authorList>
    </citation>
    <scope>IDENTIFICATION</scope>
</reference>
<dbReference type="InterPro" id="IPR027970">
    <property type="entry name" value="SPATA31-like"/>
</dbReference>
<evidence type="ECO:0000256" key="3">
    <source>
        <dbReference type="ARBA" id="ARBA00022989"/>
    </source>
</evidence>
<reference evidence="9" key="2">
    <citation type="submission" date="2025-08" db="UniProtKB">
        <authorList>
            <consortium name="Ensembl"/>
        </authorList>
    </citation>
    <scope>IDENTIFICATION</scope>
</reference>
<protein>
    <recommendedName>
        <fullName evidence="8">SPATA31-like domain-containing protein</fullName>
    </recommendedName>
</protein>
<dbReference type="Pfam" id="PF15371">
    <property type="entry name" value="DUF4599"/>
    <property type="match status" value="1"/>
</dbReference>
<organism evidence="9 10">
    <name type="scientific">Peromyscus maniculatus bairdii</name>
    <name type="common">Prairie deer mouse</name>
    <dbReference type="NCBI Taxonomy" id="230844"/>
    <lineage>
        <taxon>Eukaryota</taxon>
        <taxon>Metazoa</taxon>
        <taxon>Chordata</taxon>
        <taxon>Craniata</taxon>
        <taxon>Vertebrata</taxon>
        <taxon>Euteleostomi</taxon>
        <taxon>Mammalia</taxon>
        <taxon>Eutheria</taxon>
        <taxon>Euarchontoglires</taxon>
        <taxon>Glires</taxon>
        <taxon>Rodentia</taxon>
        <taxon>Myomorpha</taxon>
        <taxon>Muroidea</taxon>
        <taxon>Cricetidae</taxon>
        <taxon>Neotominae</taxon>
        <taxon>Peromyscus</taxon>
    </lineage>
</organism>
<proteinExistence type="inferred from homology"/>
<sequence>MLSPTFILWDMGYPLYTYGSLFIIALFIWHIKRSHQGLRLGPNKSCPGLVGQGKKSSPASEEAGAMLSLIVAIFLPSQGWLPQEGSVRRLLCSEPSCSICNAMAKEIQQLLGIENNMASPGSLRASQSFLSLEALPPSKAELDKSPELCPQHSRDVSQASSLTPSQSTDQKSSTQSAAPSTGDSNVQYYCPAPPPKQEPQGPNVSRDAGSLSSSSVEEPGVPANQQKRRKKTKKFVLKDQAPPEADSENKMTFFSHWVNPEVKCDRLEEPFVLSKSETEAEPKIKEPETSHTPVRANTEKTTKDPKAKALMPAQLQRNPHQPNQPWASWLLPQLLQKLPTIDLYHPARKPPSDLLSAEGTGQHRQDNHFKPQRSAPSPAKAVNHHLHGHASEAWYSPNTLCTYEPSTTCIFFCFPECDKVGNALPVV</sequence>
<dbReference type="GeneTree" id="ENSGT00950000183043"/>
<feature type="region of interest" description="Disordered" evidence="6">
    <location>
        <begin position="140"/>
        <end position="248"/>
    </location>
</feature>
<feature type="compositionally biased region" description="Basic and acidic residues" evidence="6">
    <location>
        <begin position="297"/>
        <end position="306"/>
    </location>
</feature>
<evidence type="ECO:0000313" key="9">
    <source>
        <dbReference type="Ensembl" id="ENSPEMP00000017389.2"/>
    </source>
</evidence>
<keyword evidence="3 7" id="KW-1133">Transmembrane helix</keyword>
<evidence type="ECO:0000256" key="4">
    <source>
        <dbReference type="ARBA" id="ARBA00023136"/>
    </source>
</evidence>
<evidence type="ECO:0000259" key="8">
    <source>
        <dbReference type="Pfam" id="PF15371"/>
    </source>
</evidence>
<feature type="transmembrane region" description="Helical" evidence="7">
    <location>
        <begin position="12"/>
        <end position="31"/>
    </location>
</feature>
<dbReference type="Ensembl" id="ENSPEMT00000021711.2">
    <property type="protein sequence ID" value="ENSPEMP00000017389.2"/>
    <property type="gene ID" value="ENSPEMG00000016333.2"/>
</dbReference>
<feature type="compositionally biased region" description="Basic residues" evidence="6">
    <location>
        <begin position="226"/>
        <end position="235"/>
    </location>
</feature>
<feature type="region of interest" description="Disordered" evidence="6">
    <location>
        <begin position="347"/>
        <end position="382"/>
    </location>
</feature>
<evidence type="ECO:0000256" key="2">
    <source>
        <dbReference type="ARBA" id="ARBA00022692"/>
    </source>
</evidence>
<feature type="compositionally biased region" description="Basic and acidic residues" evidence="6">
    <location>
        <begin position="276"/>
        <end position="289"/>
    </location>
</feature>
<evidence type="ECO:0000313" key="10">
    <source>
        <dbReference type="Proteomes" id="UP000694547"/>
    </source>
</evidence>
<name>A0A8C8TSL5_PERMB</name>
<dbReference type="AlphaFoldDB" id="A0A8C8TSL5"/>
<feature type="compositionally biased region" description="Polar residues" evidence="6">
    <location>
        <begin position="177"/>
        <end position="187"/>
    </location>
</feature>
<feature type="region of interest" description="Disordered" evidence="6">
    <location>
        <begin position="274"/>
        <end position="306"/>
    </location>
</feature>
<dbReference type="PANTHER" id="PTHR21859:SF15">
    <property type="entry name" value="PROTEIN SPATA31F1-RELATED"/>
    <property type="match status" value="1"/>
</dbReference>
<comment type="subcellular location">
    <subcellularLocation>
        <location evidence="1">Membrane</location>
        <topology evidence="1">Single-pass membrane protein</topology>
    </subcellularLocation>
</comment>